<dbReference type="PIRSF" id="PIRSF007663">
    <property type="entry name" value="UCP007663"/>
    <property type="match status" value="1"/>
</dbReference>
<dbReference type="RefSeq" id="WP_380940722.1">
    <property type="nucleotide sequence ID" value="NZ_JBHUFC010000003.1"/>
</dbReference>
<protein>
    <submittedName>
        <fullName evidence="4">Glycoside hydrolase N-terminal domain-containing protein</fullName>
    </submittedName>
</protein>
<dbReference type="InterPro" id="IPR054363">
    <property type="entry name" value="GH95_cat"/>
</dbReference>
<dbReference type="GO" id="GO:0016787">
    <property type="term" value="F:hydrolase activity"/>
    <property type="evidence" value="ECO:0007669"/>
    <property type="project" value="UniProtKB-KW"/>
</dbReference>
<dbReference type="Pfam" id="PF22124">
    <property type="entry name" value="Glyco_hydro_95_cat"/>
    <property type="match status" value="1"/>
</dbReference>
<dbReference type="InterPro" id="IPR006311">
    <property type="entry name" value="TAT_signal"/>
</dbReference>
<feature type="domain" description="Glycosyl hydrolase family 95 N-terminal" evidence="1">
    <location>
        <begin position="42"/>
        <end position="276"/>
    </location>
</feature>
<dbReference type="Pfam" id="PF14498">
    <property type="entry name" value="Glyco_hyd_65N_2"/>
    <property type="match status" value="1"/>
</dbReference>
<keyword evidence="4" id="KW-0378">Hydrolase</keyword>
<dbReference type="InterPro" id="IPR012341">
    <property type="entry name" value="6hp_glycosidase-like_sf"/>
</dbReference>
<dbReference type="PROSITE" id="PS51318">
    <property type="entry name" value="TAT"/>
    <property type="match status" value="1"/>
</dbReference>
<feature type="domain" description="Glycosyl hydrolase family 95 catalytic" evidence="3">
    <location>
        <begin position="300"/>
        <end position="696"/>
    </location>
</feature>
<dbReference type="Proteomes" id="UP001597283">
    <property type="component" value="Unassembled WGS sequence"/>
</dbReference>
<evidence type="ECO:0000313" key="5">
    <source>
        <dbReference type="Proteomes" id="UP001597283"/>
    </source>
</evidence>
<dbReference type="Pfam" id="PF21307">
    <property type="entry name" value="Glyco_hydro_95_C"/>
    <property type="match status" value="1"/>
</dbReference>
<evidence type="ECO:0000313" key="4">
    <source>
        <dbReference type="EMBL" id="MFD1788337.1"/>
    </source>
</evidence>
<sequence length="781" mass="85080">MFSRRTVIEGGLAAGAFGGLSPTLSAAQSSDGGRGAPATTMLWHAKPAQAWVEGYPIGNGRIAAMLLGGVKRERVQLNEGTLFSGGPYHNVNPAARDALPEVRRLIFAGRYAEAETLANERVQAVPRREMSYQSLGDLTLDLSQANDTSFADYRRELDLDSAVATVRFVSDGIRYERQAFASAVDDVVAIRITADRPFALDCSLSSGQRGSVRLDDDGLWIEGVSNTDFDNPGRLRFAGGVAVVTDGIRTSDAGGIRVRDARSVLVLIAAATAFRSPVDVNGDPAASVRARLSAARAKGWDALHAAHVADHRALFRRLSIDLGTTEAAQRPTDNRLSRAMTRDDPALAALMVQFGRYMLIASSRGGEPANLQGKWNELNRPPWGSKYTININTEMNYWPAESGNLAECVEPLTRMVEELAISGARTAREMYGARGWVAHHNTDLWRASGPVDGARTGLWPMGAAWLSCQLWDHWDYGRDPTYLRRIYPLLRGAALFFLDTLVADPVSGTMVTNPSLSPENDHGHGSTLCAGPAMDRQLLRDLFDRTITSAETLRTDAALRRELAAMRGRLAPDRIGKAGQLQEWLLDWDADAPQQTHRHTSHLYALFPSQQVNTDDTPDLAAAVRRSLELRGADATGWALAWRIALWAHLRDADRAYAQVRTLLQSQPNATAMPGYQPPFQVDCIFGGAAGILEMLVQSRDERIQLLPALPAAWAKGSIAGVRVRGGCSVDLAWEGGRPTSVMLHPTLSGRRVVRHAGRTHSVTLTAGRSLRLDPAIWTRS</sequence>
<comment type="caution">
    <text evidence="4">The sequence shown here is derived from an EMBL/GenBank/DDBJ whole genome shotgun (WGS) entry which is preliminary data.</text>
</comment>
<gene>
    <name evidence="4" type="ORF">ACFSC3_12220</name>
</gene>
<dbReference type="Gene3D" id="1.50.10.10">
    <property type="match status" value="1"/>
</dbReference>
<reference evidence="5" key="1">
    <citation type="journal article" date="2019" name="Int. J. Syst. Evol. Microbiol.">
        <title>The Global Catalogue of Microorganisms (GCM) 10K type strain sequencing project: providing services to taxonomists for standard genome sequencing and annotation.</title>
        <authorList>
            <consortium name="The Broad Institute Genomics Platform"/>
            <consortium name="The Broad Institute Genome Sequencing Center for Infectious Disease"/>
            <person name="Wu L."/>
            <person name="Ma J."/>
        </authorList>
    </citation>
    <scope>NUCLEOTIDE SEQUENCE [LARGE SCALE GENOMIC DNA]</scope>
    <source>
        <strain evidence="5">Q85</strain>
    </source>
</reference>
<dbReference type="InterPro" id="IPR008928">
    <property type="entry name" value="6-hairpin_glycosidase_sf"/>
</dbReference>
<evidence type="ECO:0000259" key="3">
    <source>
        <dbReference type="Pfam" id="PF22124"/>
    </source>
</evidence>
<name>A0ABW4NE12_9SPHN</name>
<evidence type="ECO:0000259" key="2">
    <source>
        <dbReference type="Pfam" id="PF21307"/>
    </source>
</evidence>
<organism evidence="4 5">
    <name type="scientific">Sphingomonas floccifaciens</name>
    <dbReference type="NCBI Taxonomy" id="1844115"/>
    <lineage>
        <taxon>Bacteria</taxon>
        <taxon>Pseudomonadati</taxon>
        <taxon>Pseudomonadota</taxon>
        <taxon>Alphaproteobacteria</taxon>
        <taxon>Sphingomonadales</taxon>
        <taxon>Sphingomonadaceae</taxon>
        <taxon>Sphingomonas</taxon>
    </lineage>
</organism>
<keyword evidence="5" id="KW-1185">Reference proteome</keyword>
<feature type="domain" description="Alpha fucosidase A-like C-terminal" evidence="2">
    <location>
        <begin position="698"/>
        <end position="758"/>
    </location>
</feature>
<dbReference type="PANTHER" id="PTHR31084">
    <property type="entry name" value="ALPHA-L-FUCOSIDASE 2"/>
    <property type="match status" value="1"/>
</dbReference>
<dbReference type="InterPro" id="IPR016518">
    <property type="entry name" value="Alpha-L-fucosidase"/>
</dbReference>
<accession>A0ABW4NE12</accession>
<dbReference type="EMBL" id="JBHUFC010000003">
    <property type="protein sequence ID" value="MFD1788337.1"/>
    <property type="molecule type" value="Genomic_DNA"/>
</dbReference>
<dbReference type="SUPFAM" id="SSF48208">
    <property type="entry name" value="Six-hairpin glycosidases"/>
    <property type="match status" value="1"/>
</dbReference>
<dbReference type="InterPro" id="IPR049053">
    <property type="entry name" value="AFCA-like_C"/>
</dbReference>
<evidence type="ECO:0000259" key="1">
    <source>
        <dbReference type="Pfam" id="PF14498"/>
    </source>
</evidence>
<dbReference type="InterPro" id="IPR027414">
    <property type="entry name" value="GH95_N_dom"/>
</dbReference>
<proteinExistence type="predicted"/>
<dbReference type="PANTHER" id="PTHR31084:SF0">
    <property type="entry name" value="ALPHA-L-FUCOSIDASE 2"/>
    <property type="match status" value="1"/>
</dbReference>